<organism evidence="2 3">
    <name type="scientific">Sorangium cellulosum</name>
    <name type="common">Polyangium cellulosum</name>
    <dbReference type="NCBI Taxonomy" id="56"/>
    <lineage>
        <taxon>Bacteria</taxon>
        <taxon>Pseudomonadati</taxon>
        <taxon>Myxococcota</taxon>
        <taxon>Polyangia</taxon>
        <taxon>Polyangiales</taxon>
        <taxon>Polyangiaceae</taxon>
        <taxon>Sorangium</taxon>
    </lineage>
</organism>
<name>A0A150R757_SORCE</name>
<dbReference type="AlphaFoldDB" id="A0A150R757"/>
<sequence>MVRRRGGEAASPSPTSLAIVGRQEPHRVPAPVHSITSETEHAPSFIASRISRSQTPMQRHTYMQQTPGYVDG</sequence>
<dbReference type="Proteomes" id="UP000075635">
    <property type="component" value="Unassembled WGS sequence"/>
</dbReference>
<protein>
    <submittedName>
        <fullName evidence="2">Uncharacterized protein</fullName>
    </submittedName>
</protein>
<feature type="region of interest" description="Disordered" evidence="1">
    <location>
        <begin position="1"/>
        <end position="27"/>
    </location>
</feature>
<gene>
    <name evidence="2" type="ORF">BE17_22655</name>
</gene>
<comment type="caution">
    <text evidence="2">The sequence shown here is derived from an EMBL/GenBank/DDBJ whole genome shotgun (WGS) entry which is preliminary data.</text>
</comment>
<proteinExistence type="predicted"/>
<reference evidence="2 3" key="1">
    <citation type="submission" date="2014-02" db="EMBL/GenBank/DDBJ databases">
        <title>The small core and large imbalanced accessory genome model reveals a collaborative survival strategy of Sorangium cellulosum strains in nature.</title>
        <authorList>
            <person name="Han K."/>
            <person name="Peng R."/>
            <person name="Blom J."/>
            <person name="Li Y.-Z."/>
        </authorList>
    </citation>
    <scope>NUCLEOTIDE SEQUENCE [LARGE SCALE GENOMIC DNA]</scope>
    <source>
        <strain evidence="2 3">So0011-07</strain>
    </source>
</reference>
<evidence type="ECO:0000313" key="3">
    <source>
        <dbReference type="Proteomes" id="UP000075635"/>
    </source>
</evidence>
<evidence type="ECO:0000256" key="1">
    <source>
        <dbReference type="SAM" id="MobiDB-lite"/>
    </source>
</evidence>
<accession>A0A150R757</accession>
<feature type="region of interest" description="Disordered" evidence="1">
    <location>
        <begin position="51"/>
        <end position="72"/>
    </location>
</feature>
<evidence type="ECO:0000313" key="2">
    <source>
        <dbReference type="EMBL" id="KYF75776.1"/>
    </source>
</evidence>
<dbReference type="EMBL" id="JEMB01003090">
    <property type="protein sequence ID" value="KYF75776.1"/>
    <property type="molecule type" value="Genomic_DNA"/>
</dbReference>